<dbReference type="NCBIfam" id="NF047593">
    <property type="entry name" value="IS66_ISAeme5_TnpA"/>
    <property type="match status" value="1"/>
</dbReference>
<name>I0WBS3_9FLAO</name>
<protein>
    <recommendedName>
        <fullName evidence="4">Transposase</fullName>
    </recommendedName>
</protein>
<feature type="region of interest" description="Disordered" evidence="1">
    <location>
        <begin position="1"/>
        <end position="21"/>
    </location>
</feature>
<evidence type="ECO:0000256" key="1">
    <source>
        <dbReference type="SAM" id="MobiDB-lite"/>
    </source>
</evidence>
<proteinExistence type="predicted"/>
<comment type="caution">
    <text evidence="2">The sequence shown here is derived from an EMBL/GenBank/DDBJ whole genome shotgun (WGS) entry which is preliminary data.</text>
</comment>
<gene>
    <name evidence="2" type="ORF">W5A_09750</name>
</gene>
<keyword evidence="3" id="KW-1185">Reference proteome</keyword>
<evidence type="ECO:0000313" key="2">
    <source>
        <dbReference type="EMBL" id="EID73839.1"/>
    </source>
</evidence>
<dbReference type="AlphaFoldDB" id="I0WBS3"/>
<reference evidence="2 3" key="1">
    <citation type="journal article" date="2012" name="J. Bacteriol.">
        <title>Genome Sequence of the Halotolerant Bacterium Imtechella halotolerans K1T.</title>
        <authorList>
            <person name="Kumar S."/>
            <person name="Vikram S."/>
            <person name="Subramanian S."/>
            <person name="Raghava G.P."/>
            <person name="Pinnaka A.K."/>
        </authorList>
    </citation>
    <scope>NUCLEOTIDE SEQUENCE [LARGE SCALE GENOMIC DNA]</scope>
    <source>
        <strain evidence="2 3">K1</strain>
    </source>
</reference>
<organism evidence="2 3">
    <name type="scientific">Imtechella halotolerans K1</name>
    <dbReference type="NCBI Taxonomy" id="946077"/>
    <lineage>
        <taxon>Bacteria</taxon>
        <taxon>Pseudomonadati</taxon>
        <taxon>Bacteroidota</taxon>
        <taxon>Flavobacteriia</taxon>
        <taxon>Flavobacteriales</taxon>
        <taxon>Flavobacteriaceae</taxon>
        <taxon>Imtechella</taxon>
    </lineage>
</organism>
<dbReference type="EMBL" id="AJJU01000017">
    <property type="protein sequence ID" value="EID73839.1"/>
    <property type="molecule type" value="Genomic_DNA"/>
</dbReference>
<accession>I0WBS3</accession>
<evidence type="ECO:0008006" key="4">
    <source>
        <dbReference type="Google" id="ProtNLM"/>
    </source>
</evidence>
<dbReference type="STRING" id="946077.W5A_09750"/>
<evidence type="ECO:0000313" key="3">
    <source>
        <dbReference type="Proteomes" id="UP000005938"/>
    </source>
</evidence>
<dbReference type="Proteomes" id="UP000005938">
    <property type="component" value="Unassembled WGS sequence"/>
</dbReference>
<sequence length="60" mass="6834">MRDLVAQYHSSDQSEEQFAKGHGVSKSKLGYWIRMLEEESHSKPISNFVTLTPNQKAITP</sequence>